<comment type="caution">
    <text evidence="1">The sequence shown here is derived from an EMBL/GenBank/DDBJ whole genome shotgun (WGS) entry which is preliminary data.</text>
</comment>
<organism evidence="1 2">
    <name type="scientific">Xanthocytophaga flava</name>
    <dbReference type="NCBI Taxonomy" id="3048013"/>
    <lineage>
        <taxon>Bacteria</taxon>
        <taxon>Pseudomonadati</taxon>
        <taxon>Bacteroidota</taxon>
        <taxon>Cytophagia</taxon>
        <taxon>Cytophagales</taxon>
        <taxon>Rhodocytophagaceae</taxon>
        <taxon>Xanthocytophaga</taxon>
    </lineage>
</organism>
<dbReference type="RefSeq" id="WP_313982024.1">
    <property type="nucleotide sequence ID" value="NZ_JASJOS010000008.1"/>
</dbReference>
<proteinExistence type="predicted"/>
<protein>
    <submittedName>
        <fullName evidence="1">Uncharacterized protein</fullName>
    </submittedName>
</protein>
<name>A0AAE3UAE1_9BACT</name>
<dbReference type="EMBL" id="JASJOS010000008">
    <property type="protein sequence ID" value="MDJ1482704.1"/>
    <property type="molecule type" value="Genomic_DNA"/>
</dbReference>
<reference evidence="1" key="1">
    <citation type="submission" date="2023-05" db="EMBL/GenBank/DDBJ databases">
        <authorList>
            <person name="Zhang X."/>
        </authorList>
    </citation>
    <scope>NUCLEOTIDE SEQUENCE</scope>
    <source>
        <strain evidence="1">YF14B1</strain>
    </source>
</reference>
<evidence type="ECO:0000313" key="1">
    <source>
        <dbReference type="EMBL" id="MDJ1482704.1"/>
    </source>
</evidence>
<evidence type="ECO:0000313" key="2">
    <source>
        <dbReference type="Proteomes" id="UP001241110"/>
    </source>
</evidence>
<dbReference type="Proteomes" id="UP001241110">
    <property type="component" value="Unassembled WGS sequence"/>
</dbReference>
<accession>A0AAE3UAE1</accession>
<sequence>MSPINKYIMKHCFICFYLLYFVVGGKALAQECPAEPFAAFYKINKSLYIALTPEAADLSEFKVTYDKKSYRLHWDRDLELFINDKLIPIQNYTYTPGAHVTLDGCNGYRYKEYIFYILNTKATGRAVNLTGYVIINTHNQKAYFFKSYYKVPYLLGDINNDKVTDFTELRMDKIDDKPTFRIYNTHTYTLDHKPVSLKKAISITAYDTNCSAR</sequence>
<dbReference type="AlphaFoldDB" id="A0AAE3UAE1"/>
<gene>
    <name evidence="1" type="ORF">QNI16_19545</name>
</gene>